<dbReference type="Proteomes" id="UP000634672">
    <property type="component" value="Unassembled WGS sequence"/>
</dbReference>
<dbReference type="RefSeq" id="WP_187024818.1">
    <property type="nucleotide sequence ID" value="NZ_JACOPB010000034.1"/>
</dbReference>
<evidence type="ECO:0000313" key="2">
    <source>
        <dbReference type="Proteomes" id="UP000634672"/>
    </source>
</evidence>
<reference evidence="1 2" key="1">
    <citation type="submission" date="2020-08" db="EMBL/GenBank/DDBJ databases">
        <title>Genome public.</title>
        <authorList>
            <person name="Liu C."/>
            <person name="Sun Q."/>
        </authorList>
    </citation>
    <scope>NUCLEOTIDE SEQUENCE [LARGE SCALE GENOMIC DNA]</scope>
    <source>
        <strain evidence="1 2">NSJ-66</strain>
    </source>
</reference>
<organism evidence="1 2">
    <name type="scientific">Hungatella hominis</name>
    <dbReference type="NCBI Taxonomy" id="2763050"/>
    <lineage>
        <taxon>Bacteria</taxon>
        <taxon>Bacillati</taxon>
        <taxon>Bacillota</taxon>
        <taxon>Clostridia</taxon>
        <taxon>Lachnospirales</taxon>
        <taxon>Lachnospiraceae</taxon>
        <taxon>Hungatella</taxon>
    </lineage>
</organism>
<evidence type="ECO:0000313" key="1">
    <source>
        <dbReference type="EMBL" id="MBC5712398.1"/>
    </source>
</evidence>
<comment type="caution">
    <text evidence="1">The sequence shown here is derived from an EMBL/GenBank/DDBJ whole genome shotgun (WGS) entry which is preliminary data.</text>
</comment>
<dbReference type="EMBL" id="JACOPB010000034">
    <property type="protein sequence ID" value="MBC5712398.1"/>
    <property type="molecule type" value="Genomic_DNA"/>
</dbReference>
<accession>A0ABR7HGU0</accession>
<gene>
    <name evidence="1" type="ORF">H8S75_31345</name>
</gene>
<name>A0ABR7HGU0_9FIRM</name>
<sequence>MTDNTRARTPLLALKAMVKEVQGITQDMRFCDPAGKRPVPLSVYEQALPIPKRKAPPPEEDVFQTIDYQEEIEEDAVFKCPWCVVKLENGSIPGINEMQEVTFAVCFGIFNESLDNNGHMEIMNLIQRVYERFSVNPFLDGQYTCTGKFEWAVQDEDTYPYYFGAILTGFKFQGFRRENKYL</sequence>
<proteinExistence type="predicted"/>
<keyword evidence="2" id="KW-1185">Reference proteome</keyword>
<protein>
    <submittedName>
        <fullName evidence="1">Uncharacterized protein</fullName>
    </submittedName>
</protein>